<accession>A0ABP4J523</accession>
<name>A0ABP4J523_9ACTN</name>
<proteinExistence type="predicted"/>
<dbReference type="Gene3D" id="3.40.50.150">
    <property type="entry name" value="Vaccinia Virus protein VP39"/>
    <property type="match status" value="1"/>
</dbReference>
<evidence type="ECO:0000313" key="1">
    <source>
        <dbReference type="EMBL" id="GAA1404468.1"/>
    </source>
</evidence>
<sequence>MRHSDPGSEVAETRAKAAGLLVAVAALAAPGSRLLLEQGRDVTATPHDPSLAHLTDLWRGGLGPGTREWLDGHGWTTGLTTLDQLAQRYARPLPGPSAGGLIEAVRRPVA</sequence>
<dbReference type="InterPro" id="IPR029063">
    <property type="entry name" value="SAM-dependent_MTases_sf"/>
</dbReference>
<evidence type="ECO:0000313" key="2">
    <source>
        <dbReference type="Proteomes" id="UP001499863"/>
    </source>
</evidence>
<dbReference type="Proteomes" id="UP001499863">
    <property type="component" value="Unassembled WGS sequence"/>
</dbReference>
<protein>
    <submittedName>
        <fullName evidence="1">Uncharacterized protein</fullName>
    </submittedName>
</protein>
<keyword evidence="2" id="KW-1185">Reference proteome</keyword>
<dbReference type="EMBL" id="BAAAKJ010000280">
    <property type="protein sequence ID" value="GAA1404468.1"/>
    <property type="molecule type" value="Genomic_DNA"/>
</dbReference>
<gene>
    <name evidence="1" type="ORF">GCM10009639_50380</name>
</gene>
<organism evidence="1 2">
    <name type="scientific">Kitasatospora putterlickiae</name>
    <dbReference type="NCBI Taxonomy" id="221725"/>
    <lineage>
        <taxon>Bacteria</taxon>
        <taxon>Bacillati</taxon>
        <taxon>Actinomycetota</taxon>
        <taxon>Actinomycetes</taxon>
        <taxon>Kitasatosporales</taxon>
        <taxon>Streptomycetaceae</taxon>
        <taxon>Kitasatospora</taxon>
    </lineage>
</organism>
<comment type="caution">
    <text evidence="1">The sequence shown here is derived from an EMBL/GenBank/DDBJ whole genome shotgun (WGS) entry which is preliminary data.</text>
</comment>
<reference evidence="2" key="1">
    <citation type="journal article" date="2019" name="Int. J. Syst. Evol. Microbiol.">
        <title>The Global Catalogue of Microorganisms (GCM) 10K type strain sequencing project: providing services to taxonomists for standard genome sequencing and annotation.</title>
        <authorList>
            <consortium name="The Broad Institute Genomics Platform"/>
            <consortium name="The Broad Institute Genome Sequencing Center for Infectious Disease"/>
            <person name="Wu L."/>
            <person name="Ma J."/>
        </authorList>
    </citation>
    <scope>NUCLEOTIDE SEQUENCE [LARGE SCALE GENOMIC DNA]</scope>
    <source>
        <strain evidence="2">JCM 12393</strain>
    </source>
</reference>